<accession>A0A7H4M124</accession>
<gene>
    <name evidence="1" type="ORF">NCTC11694_03309</name>
</gene>
<evidence type="ECO:0000313" key="1">
    <source>
        <dbReference type="EMBL" id="STR42100.1"/>
    </source>
</evidence>
<evidence type="ECO:0000313" key="2">
    <source>
        <dbReference type="Proteomes" id="UP000255050"/>
    </source>
</evidence>
<dbReference type="Gene3D" id="3.30.70.3580">
    <property type="entry name" value="Antirestriction protein"/>
    <property type="match status" value="1"/>
</dbReference>
<sequence length="79" mass="9468">MNNALTDNTIPTDTLCATPVKDEQRLRFWPQHFGRIPQWITLEPRIFAWMDRLCAALQRWRLGFLHSQQRWCFHGSGRE</sequence>
<dbReference type="EMBL" id="UGJR01000002">
    <property type="protein sequence ID" value="STR42100.1"/>
    <property type="molecule type" value="Genomic_DNA"/>
</dbReference>
<name>A0A7H4M124_9ENTR</name>
<comment type="caution">
    <text evidence="1">The sequence shown here is derived from an EMBL/GenBank/DDBJ whole genome shotgun (WGS) entry which is preliminary data.</text>
</comment>
<reference evidence="1 2" key="1">
    <citation type="submission" date="2018-06" db="EMBL/GenBank/DDBJ databases">
        <authorList>
            <consortium name="Pathogen Informatics"/>
            <person name="Doyle S."/>
        </authorList>
    </citation>
    <scope>NUCLEOTIDE SEQUENCE [LARGE SCALE GENOMIC DNA]</scope>
    <source>
        <strain evidence="1 2">NCTC11694</strain>
    </source>
</reference>
<organism evidence="1 2">
    <name type="scientific">Klebsiella michiganensis</name>
    <dbReference type="NCBI Taxonomy" id="1134687"/>
    <lineage>
        <taxon>Bacteria</taxon>
        <taxon>Pseudomonadati</taxon>
        <taxon>Pseudomonadota</taxon>
        <taxon>Gammaproteobacteria</taxon>
        <taxon>Enterobacterales</taxon>
        <taxon>Enterobacteriaceae</taxon>
        <taxon>Klebsiella/Raoultella group</taxon>
        <taxon>Klebsiella</taxon>
    </lineage>
</organism>
<dbReference type="InterPro" id="IPR042297">
    <property type="entry name" value="Antirestriction_sf"/>
</dbReference>
<dbReference type="AlphaFoldDB" id="A0A7H4M124"/>
<proteinExistence type="predicted"/>
<dbReference type="Proteomes" id="UP000255050">
    <property type="component" value="Unassembled WGS sequence"/>
</dbReference>
<protein>
    <submittedName>
        <fullName evidence="1">Antirestriction protein klcA</fullName>
    </submittedName>
</protein>